<dbReference type="EMBL" id="CAJVPW010006418">
    <property type="protein sequence ID" value="CAG8568679.1"/>
    <property type="molecule type" value="Genomic_DNA"/>
</dbReference>
<name>A0ACA9M3Z1_9GLOM</name>
<organism evidence="1 2">
    <name type="scientific">Cetraspora pellucida</name>
    <dbReference type="NCBI Taxonomy" id="1433469"/>
    <lineage>
        <taxon>Eukaryota</taxon>
        <taxon>Fungi</taxon>
        <taxon>Fungi incertae sedis</taxon>
        <taxon>Mucoromycota</taxon>
        <taxon>Glomeromycotina</taxon>
        <taxon>Glomeromycetes</taxon>
        <taxon>Diversisporales</taxon>
        <taxon>Gigasporaceae</taxon>
        <taxon>Cetraspora</taxon>
    </lineage>
</organism>
<proteinExistence type="predicted"/>
<protein>
    <submittedName>
        <fullName evidence="1">7776_t:CDS:1</fullName>
    </submittedName>
</protein>
<gene>
    <name evidence="1" type="ORF">SPELUC_LOCUS5904</name>
</gene>
<keyword evidence="2" id="KW-1185">Reference proteome</keyword>
<evidence type="ECO:0000313" key="1">
    <source>
        <dbReference type="EMBL" id="CAG8568679.1"/>
    </source>
</evidence>
<feature type="non-terminal residue" evidence="1">
    <location>
        <position position="1"/>
    </location>
</feature>
<comment type="caution">
    <text evidence="1">The sequence shown here is derived from an EMBL/GenBank/DDBJ whole genome shotgun (WGS) entry which is preliminary data.</text>
</comment>
<dbReference type="Proteomes" id="UP000789366">
    <property type="component" value="Unassembled WGS sequence"/>
</dbReference>
<reference evidence="1" key="1">
    <citation type="submission" date="2021-06" db="EMBL/GenBank/DDBJ databases">
        <authorList>
            <person name="Kallberg Y."/>
            <person name="Tangrot J."/>
            <person name="Rosling A."/>
        </authorList>
    </citation>
    <scope>NUCLEOTIDE SEQUENCE</scope>
    <source>
        <strain evidence="1">28 12/20/2015</strain>
    </source>
</reference>
<evidence type="ECO:0000313" key="2">
    <source>
        <dbReference type="Proteomes" id="UP000789366"/>
    </source>
</evidence>
<accession>A0ACA9M3Z1</accession>
<sequence>RIKRVHKEPLVILRALLILSVMDSFDYLGGGLFQFWTLLILPDFENQKSPQEPLVILRALSILPVVDSFDYSGGGLFQF</sequence>